<keyword evidence="1" id="KW-1133">Transmembrane helix</keyword>
<evidence type="ECO:0000256" key="1">
    <source>
        <dbReference type="SAM" id="Phobius"/>
    </source>
</evidence>
<name>A0AAN7GM01_9MYRT</name>
<proteinExistence type="predicted"/>
<protein>
    <submittedName>
        <fullName evidence="2">Uncharacterized protein</fullName>
    </submittedName>
</protein>
<dbReference type="EMBL" id="JAXIOK010000023">
    <property type="protein sequence ID" value="KAK4742263.1"/>
    <property type="molecule type" value="Genomic_DNA"/>
</dbReference>
<dbReference type="Proteomes" id="UP001345219">
    <property type="component" value="Chromosome 1"/>
</dbReference>
<reference evidence="2 3" key="1">
    <citation type="journal article" date="2023" name="Hortic Res">
        <title>Pangenome of water caltrop reveals structural variations and asymmetric subgenome divergence after allopolyploidization.</title>
        <authorList>
            <person name="Zhang X."/>
            <person name="Chen Y."/>
            <person name="Wang L."/>
            <person name="Yuan Y."/>
            <person name="Fang M."/>
            <person name="Shi L."/>
            <person name="Lu R."/>
            <person name="Comes H.P."/>
            <person name="Ma Y."/>
            <person name="Chen Y."/>
            <person name="Huang G."/>
            <person name="Zhou Y."/>
            <person name="Zheng Z."/>
            <person name="Qiu Y."/>
        </authorList>
    </citation>
    <scope>NUCLEOTIDE SEQUENCE [LARGE SCALE GENOMIC DNA]</scope>
    <source>
        <tissue evidence="2">Roots</tissue>
    </source>
</reference>
<evidence type="ECO:0000313" key="2">
    <source>
        <dbReference type="EMBL" id="KAK4742263.1"/>
    </source>
</evidence>
<sequence>MMRGRSDQIRESDVLIGAYRIESYWAAIKPKSVQLNRPNNIPRSGLLWYWAVSSMYSLFGRRHTGRERERVAVVVLVIVIVIIVGVLMMAIYCRSLRPFVSIFGNHAH</sequence>
<evidence type="ECO:0000313" key="3">
    <source>
        <dbReference type="Proteomes" id="UP001345219"/>
    </source>
</evidence>
<keyword evidence="3" id="KW-1185">Reference proteome</keyword>
<accession>A0AAN7GM01</accession>
<feature type="transmembrane region" description="Helical" evidence="1">
    <location>
        <begin position="71"/>
        <end position="92"/>
    </location>
</feature>
<organism evidence="2 3">
    <name type="scientific">Trapa incisa</name>
    <dbReference type="NCBI Taxonomy" id="236973"/>
    <lineage>
        <taxon>Eukaryota</taxon>
        <taxon>Viridiplantae</taxon>
        <taxon>Streptophyta</taxon>
        <taxon>Embryophyta</taxon>
        <taxon>Tracheophyta</taxon>
        <taxon>Spermatophyta</taxon>
        <taxon>Magnoliopsida</taxon>
        <taxon>eudicotyledons</taxon>
        <taxon>Gunneridae</taxon>
        <taxon>Pentapetalae</taxon>
        <taxon>rosids</taxon>
        <taxon>malvids</taxon>
        <taxon>Myrtales</taxon>
        <taxon>Lythraceae</taxon>
        <taxon>Trapa</taxon>
    </lineage>
</organism>
<keyword evidence="1" id="KW-0812">Transmembrane</keyword>
<comment type="caution">
    <text evidence="2">The sequence shown here is derived from an EMBL/GenBank/DDBJ whole genome shotgun (WGS) entry which is preliminary data.</text>
</comment>
<gene>
    <name evidence="2" type="ORF">SAY87_000264</name>
</gene>
<dbReference type="AlphaFoldDB" id="A0AAN7GM01"/>
<keyword evidence="1" id="KW-0472">Membrane</keyword>